<sequence length="140" mass="15758">METPDHLVRLNIGTAPEEHGVTDWVFMLGDLLYMLIRSDGEVSYLHVPVDMEMLSRIRESSEGAAHGIYRNINGEPTQLAIYLALVFLEHDVSASTIRHELGMSEAAMKWLLGVWQCVAGVIDRNNRLELIRLLAFDGHS</sequence>
<proteinExistence type="predicted"/>
<accession>A0AA37IJT2</accession>
<gene>
    <name evidence="1" type="ORF">CBA19CS42_23760</name>
</gene>
<evidence type="ECO:0000313" key="2">
    <source>
        <dbReference type="Proteomes" id="UP001055111"/>
    </source>
</evidence>
<protein>
    <submittedName>
        <fullName evidence="1">Uncharacterized protein</fullName>
    </submittedName>
</protein>
<reference evidence="1" key="1">
    <citation type="submission" date="2022-09" db="EMBL/GenBank/DDBJ databases">
        <title>Isolation and characterization of 3-chlorobenzoate degrading bacteria from soils in Shizuoka.</title>
        <authorList>
            <person name="Ifat A."/>
            <person name="Ogawa N."/>
            <person name="Kimbara K."/>
            <person name="Moriuchi R."/>
            <person name="Dohra H."/>
            <person name="Shintani M."/>
        </authorList>
    </citation>
    <scope>NUCLEOTIDE SEQUENCE</scope>
    <source>
        <strain evidence="1">19CS4-2</strain>
    </source>
</reference>
<evidence type="ECO:0000313" key="1">
    <source>
        <dbReference type="EMBL" id="GJH27590.1"/>
    </source>
</evidence>
<dbReference type="RefSeq" id="WP_187604576.1">
    <property type="nucleotide sequence ID" value="NZ_BPUS01000011.1"/>
</dbReference>
<name>A0AA37IJT2_9BURK</name>
<organism evidence="1 2">
    <name type="scientific">Caballeronia novacaledonica</name>
    <dbReference type="NCBI Taxonomy" id="1544861"/>
    <lineage>
        <taxon>Bacteria</taxon>
        <taxon>Pseudomonadati</taxon>
        <taxon>Pseudomonadota</taxon>
        <taxon>Betaproteobacteria</taxon>
        <taxon>Burkholderiales</taxon>
        <taxon>Burkholderiaceae</taxon>
        <taxon>Caballeronia</taxon>
    </lineage>
</organism>
<dbReference type="EMBL" id="BPUS01000011">
    <property type="protein sequence ID" value="GJH27590.1"/>
    <property type="molecule type" value="Genomic_DNA"/>
</dbReference>
<dbReference type="Proteomes" id="UP001055111">
    <property type="component" value="Unassembled WGS sequence"/>
</dbReference>
<dbReference type="AlphaFoldDB" id="A0AA37IJT2"/>
<comment type="caution">
    <text evidence="1">The sequence shown here is derived from an EMBL/GenBank/DDBJ whole genome shotgun (WGS) entry which is preliminary data.</text>
</comment>